<keyword evidence="4" id="KW-0592">Phosphate transport</keyword>
<dbReference type="InterPro" id="IPR027417">
    <property type="entry name" value="P-loop_NTPase"/>
</dbReference>
<dbReference type="GO" id="GO:0005315">
    <property type="term" value="F:phosphate transmembrane transporter activity"/>
    <property type="evidence" value="ECO:0007669"/>
    <property type="project" value="InterPro"/>
</dbReference>
<keyword evidence="8" id="KW-0472">Membrane</keyword>
<dbReference type="GO" id="GO:0016887">
    <property type="term" value="F:ATP hydrolysis activity"/>
    <property type="evidence" value="ECO:0007669"/>
    <property type="project" value="InterPro"/>
</dbReference>
<dbReference type="InterPro" id="IPR003593">
    <property type="entry name" value="AAA+_ATPase"/>
</dbReference>
<dbReference type="GO" id="GO:0005524">
    <property type="term" value="F:ATP binding"/>
    <property type="evidence" value="ECO:0007669"/>
    <property type="project" value="UniProtKB-KW"/>
</dbReference>
<dbReference type="SMART" id="SM00382">
    <property type="entry name" value="AAA"/>
    <property type="match status" value="1"/>
</dbReference>
<dbReference type="InterPro" id="IPR005670">
    <property type="entry name" value="PstB-like"/>
</dbReference>
<keyword evidence="5" id="KW-0547">Nucleotide-binding</keyword>
<evidence type="ECO:0000256" key="2">
    <source>
        <dbReference type="ARBA" id="ARBA00022448"/>
    </source>
</evidence>
<accession>A0AB37H6G2</accession>
<dbReference type="Pfam" id="PF00005">
    <property type="entry name" value="ABC_tran"/>
    <property type="match status" value="1"/>
</dbReference>
<dbReference type="CDD" id="cd03260">
    <property type="entry name" value="ABC_PstB_phosphate_transporter"/>
    <property type="match status" value="1"/>
</dbReference>
<sequence length="280" mass="31892">MEALMEKRQSKVVVSLTNRKNERKDWTVKKETALETKDLHVYYGSNLALKNISMPIYKNQVTAFIGPSGCGKSTYLRSLNRMNDEIQGCRVEGSIFYKEFNINQADVNVFEIRKNIGMVFQRPNPFAKSIFDNVAFGPKQHGEKNKKVLQEIVEKSLRKAALWDEVKDRLNKSALALSGGQQQRLCIARAIAMEPDVLLLDEPASALDPISTSKIEELIMELKKDYTVVIVTHNMQQAARISDYTAFFYMGDLIEYGETRNIFTNPQQKQTEDYVSGNFG</sequence>
<evidence type="ECO:0000256" key="8">
    <source>
        <dbReference type="ARBA" id="ARBA00023136"/>
    </source>
</evidence>
<dbReference type="EMBL" id="CP066701">
    <property type="protein sequence ID" value="QQX23622.1"/>
    <property type="molecule type" value="Genomic_DNA"/>
</dbReference>
<evidence type="ECO:0000256" key="1">
    <source>
        <dbReference type="ARBA" id="ARBA00004417"/>
    </source>
</evidence>
<gene>
    <name evidence="11" type="primary">pstB</name>
    <name evidence="11" type="ORF">JGZ69_11825</name>
</gene>
<evidence type="ECO:0000313" key="11">
    <source>
        <dbReference type="EMBL" id="QQX23622.1"/>
    </source>
</evidence>
<protein>
    <submittedName>
        <fullName evidence="11">Phosphate ABC transporter ATP-binding protein</fullName>
    </submittedName>
</protein>
<dbReference type="PANTHER" id="PTHR43423">
    <property type="entry name" value="ABC TRANSPORTER I FAMILY MEMBER 17"/>
    <property type="match status" value="1"/>
</dbReference>
<keyword evidence="3" id="KW-1003">Cell membrane</keyword>
<dbReference type="InterPro" id="IPR003439">
    <property type="entry name" value="ABC_transporter-like_ATP-bd"/>
</dbReference>
<evidence type="ECO:0000256" key="6">
    <source>
        <dbReference type="ARBA" id="ARBA00022840"/>
    </source>
</evidence>
<dbReference type="GO" id="GO:0035435">
    <property type="term" value="P:phosphate ion transmembrane transport"/>
    <property type="evidence" value="ECO:0007669"/>
    <property type="project" value="InterPro"/>
</dbReference>
<evidence type="ECO:0000259" key="10">
    <source>
        <dbReference type="PROSITE" id="PS50893"/>
    </source>
</evidence>
<dbReference type="GO" id="GO:0005886">
    <property type="term" value="C:plasma membrane"/>
    <property type="evidence" value="ECO:0007669"/>
    <property type="project" value="UniProtKB-SubCell"/>
</dbReference>
<dbReference type="KEGG" id="hspo:JGZ69_11825"/>
<comment type="function">
    <text evidence="9">Part of the ABC transporter complex PstSACB involved in phosphate import. Responsible for energy coupling to the transport system.</text>
</comment>
<comment type="subcellular location">
    <subcellularLocation>
        <location evidence="1">Cell inner membrane</location>
        <topology evidence="1">Peripheral membrane protein</topology>
    </subcellularLocation>
</comment>
<evidence type="ECO:0000256" key="5">
    <source>
        <dbReference type="ARBA" id="ARBA00022741"/>
    </source>
</evidence>
<evidence type="ECO:0000256" key="9">
    <source>
        <dbReference type="ARBA" id="ARBA00054713"/>
    </source>
</evidence>
<feature type="domain" description="ABC transporter" evidence="10">
    <location>
        <begin position="34"/>
        <end position="275"/>
    </location>
</feature>
<keyword evidence="2" id="KW-0813">Transport</keyword>
<proteinExistence type="predicted"/>
<dbReference type="PROSITE" id="PS50893">
    <property type="entry name" value="ABC_TRANSPORTER_2"/>
    <property type="match status" value="1"/>
</dbReference>
<dbReference type="NCBIfam" id="TIGR00972">
    <property type="entry name" value="3a0107s01c2"/>
    <property type="match status" value="1"/>
</dbReference>
<keyword evidence="7" id="KW-1278">Translocase</keyword>
<organism evidence="11 12">
    <name type="scientific">Heyndrickxia sporothermodurans</name>
    <dbReference type="NCBI Taxonomy" id="46224"/>
    <lineage>
        <taxon>Bacteria</taxon>
        <taxon>Bacillati</taxon>
        <taxon>Bacillota</taxon>
        <taxon>Bacilli</taxon>
        <taxon>Bacillales</taxon>
        <taxon>Bacillaceae</taxon>
        <taxon>Heyndrickxia</taxon>
    </lineage>
</organism>
<dbReference type="Proteomes" id="UP000595512">
    <property type="component" value="Chromosome"/>
</dbReference>
<evidence type="ECO:0000256" key="7">
    <source>
        <dbReference type="ARBA" id="ARBA00022967"/>
    </source>
</evidence>
<dbReference type="FunFam" id="3.40.50.300:FF:000132">
    <property type="entry name" value="Phosphate import ATP-binding protein PstB"/>
    <property type="match status" value="1"/>
</dbReference>
<evidence type="ECO:0000256" key="4">
    <source>
        <dbReference type="ARBA" id="ARBA00022592"/>
    </source>
</evidence>
<dbReference type="AlphaFoldDB" id="A0AB37H6G2"/>
<evidence type="ECO:0000313" key="12">
    <source>
        <dbReference type="Proteomes" id="UP000595512"/>
    </source>
</evidence>
<dbReference type="Gene3D" id="3.40.50.300">
    <property type="entry name" value="P-loop containing nucleotide triphosphate hydrolases"/>
    <property type="match status" value="1"/>
</dbReference>
<keyword evidence="6 11" id="KW-0067">ATP-binding</keyword>
<reference evidence="11 12" key="1">
    <citation type="submission" date="2020-12" db="EMBL/GenBank/DDBJ databases">
        <title>Taxonomic evaluation of the Bacillus sporothermodurans group of bacteria based on whole genome sequences.</title>
        <authorList>
            <person name="Fiedler G."/>
            <person name="Herbstmann A.-D."/>
            <person name="Doll E."/>
            <person name="Wenning M."/>
            <person name="Brinks E."/>
            <person name="Kabisch J."/>
            <person name="Breitenwieser F."/>
            <person name="Lappann M."/>
            <person name="Boehnlein C."/>
            <person name="Franz C."/>
        </authorList>
    </citation>
    <scope>NUCLEOTIDE SEQUENCE [LARGE SCALE GENOMIC DNA]</scope>
    <source>
        <strain evidence="11 12">DSM 10599</strain>
    </source>
</reference>
<name>A0AB37H6G2_9BACI</name>
<dbReference type="InterPro" id="IPR017871">
    <property type="entry name" value="ABC_transporter-like_CS"/>
</dbReference>
<dbReference type="SUPFAM" id="SSF52540">
    <property type="entry name" value="P-loop containing nucleoside triphosphate hydrolases"/>
    <property type="match status" value="1"/>
</dbReference>
<evidence type="ECO:0000256" key="3">
    <source>
        <dbReference type="ARBA" id="ARBA00022475"/>
    </source>
</evidence>
<dbReference type="PROSITE" id="PS00211">
    <property type="entry name" value="ABC_TRANSPORTER_1"/>
    <property type="match status" value="1"/>
</dbReference>
<dbReference type="PANTHER" id="PTHR43423:SF10">
    <property type="entry name" value="PHOSPHATE IMPORT ATP-BINDING PROTEIN PSTB 2"/>
    <property type="match status" value="1"/>
</dbReference>